<evidence type="ECO:0000259" key="9">
    <source>
        <dbReference type="PROSITE" id="PS50089"/>
    </source>
</evidence>
<keyword evidence="3 10" id="KW-0808">Transferase</keyword>
<keyword evidence="11" id="KW-1185">Reference proteome</keyword>
<dbReference type="SMART" id="SM00184">
    <property type="entry name" value="RING"/>
    <property type="match status" value="1"/>
</dbReference>
<keyword evidence="5 8" id="KW-0863">Zinc-finger</keyword>
<dbReference type="InterPro" id="IPR001841">
    <property type="entry name" value="Znf_RING"/>
</dbReference>
<reference evidence="10 11" key="1">
    <citation type="submission" date="2024-02" db="EMBL/GenBank/DDBJ databases">
        <authorList>
            <person name="Chen Y."/>
            <person name="Shah S."/>
            <person name="Dougan E. K."/>
            <person name="Thang M."/>
            <person name="Chan C."/>
        </authorList>
    </citation>
    <scope>NUCLEOTIDE SEQUENCE [LARGE SCALE GENOMIC DNA]</scope>
</reference>
<keyword evidence="7" id="KW-0862">Zinc</keyword>
<dbReference type="PANTHER" id="PTHR22937">
    <property type="entry name" value="E3 UBIQUITIN-PROTEIN LIGASE RNF165"/>
    <property type="match status" value="1"/>
</dbReference>
<protein>
    <recommendedName>
        <fullName evidence="2">RING-type E3 ubiquitin transferase</fullName>
        <ecNumber evidence="2">2.3.2.27</ecNumber>
    </recommendedName>
</protein>
<evidence type="ECO:0000256" key="8">
    <source>
        <dbReference type="PROSITE-ProRule" id="PRU00175"/>
    </source>
</evidence>
<dbReference type="EC" id="2.3.2.27" evidence="2"/>
<dbReference type="Gene3D" id="3.30.40.10">
    <property type="entry name" value="Zinc/RING finger domain, C3HC4 (zinc finger)"/>
    <property type="match status" value="1"/>
</dbReference>
<dbReference type="PROSITE" id="PS50089">
    <property type="entry name" value="ZF_RING_2"/>
    <property type="match status" value="1"/>
</dbReference>
<comment type="caution">
    <text evidence="10">The sequence shown here is derived from an EMBL/GenBank/DDBJ whole genome shotgun (WGS) entry which is preliminary data.</text>
</comment>
<name>A0ABP0SM38_9DINO</name>
<gene>
    <name evidence="10" type="ORF">SCF082_LOCUS52597</name>
</gene>
<evidence type="ECO:0000256" key="1">
    <source>
        <dbReference type="ARBA" id="ARBA00000900"/>
    </source>
</evidence>
<dbReference type="Gene3D" id="2.60.120.1040">
    <property type="entry name" value="ZPR1, A/B domain"/>
    <property type="match status" value="1"/>
</dbReference>
<accession>A0ABP0SM38</accession>
<evidence type="ECO:0000256" key="7">
    <source>
        <dbReference type="ARBA" id="ARBA00022833"/>
    </source>
</evidence>
<evidence type="ECO:0000256" key="4">
    <source>
        <dbReference type="ARBA" id="ARBA00022723"/>
    </source>
</evidence>
<dbReference type="InterPro" id="IPR042451">
    <property type="entry name" value="ZPR1_A/B_dom"/>
</dbReference>
<evidence type="ECO:0000313" key="11">
    <source>
        <dbReference type="Proteomes" id="UP001642464"/>
    </source>
</evidence>
<dbReference type="Proteomes" id="UP001642464">
    <property type="component" value="Unassembled WGS sequence"/>
</dbReference>
<dbReference type="InterPro" id="IPR045191">
    <property type="entry name" value="MBR1/2-like"/>
</dbReference>
<feature type="domain" description="RING-type" evidence="9">
    <location>
        <begin position="18"/>
        <end position="59"/>
    </location>
</feature>
<dbReference type="GO" id="GO:0016740">
    <property type="term" value="F:transferase activity"/>
    <property type="evidence" value="ECO:0007669"/>
    <property type="project" value="UniProtKB-KW"/>
</dbReference>
<sequence>MADAGSGERPNAERPEDCAVCLEVLGEACPVRKLSCGRSFHHACVAQWLLRRASCPLCKSDPSQTRPENQPFRIDLSHQEMAQFVHEIEDIFRAIHVGVSDKAQRKAPETKVKTFNVMPSEDYAVAISGLGYNLCATLGYEALGCPLVNFLEALPHFEVRYGDEAQVGRVSGAVLSRPPWFIHFGSRDGKCLTFTVSEREDLWRVVLQGARAQVEIPEIEFSIRPKAERRVDTIYNMIASAVFHLGDHVQKNRRMGGALSEEDCNKICETIEQLNILCLCHKIELLAVGRSFHVSLTRRYLDFIVINVNVPCDAPVFILEGERQCAQMLANHPRFTEHSGKGQKADTCDLDGCSMLLQLF</sequence>
<proteinExistence type="predicted"/>
<evidence type="ECO:0000313" key="10">
    <source>
        <dbReference type="EMBL" id="CAK9113471.1"/>
    </source>
</evidence>
<organism evidence="10 11">
    <name type="scientific">Durusdinium trenchii</name>
    <dbReference type="NCBI Taxonomy" id="1381693"/>
    <lineage>
        <taxon>Eukaryota</taxon>
        <taxon>Sar</taxon>
        <taxon>Alveolata</taxon>
        <taxon>Dinophyceae</taxon>
        <taxon>Suessiales</taxon>
        <taxon>Symbiodiniaceae</taxon>
        <taxon>Durusdinium</taxon>
    </lineage>
</organism>
<dbReference type="SUPFAM" id="SSF57850">
    <property type="entry name" value="RING/U-box"/>
    <property type="match status" value="1"/>
</dbReference>
<keyword evidence="6" id="KW-0833">Ubl conjugation pathway</keyword>
<dbReference type="EMBL" id="CAXAMM010044151">
    <property type="protein sequence ID" value="CAK9113471.1"/>
    <property type="molecule type" value="Genomic_DNA"/>
</dbReference>
<dbReference type="Pfam" id="PF13639">
    <property type="entry name" value="zf-RING_2"/>
    <property type="match status" value="1"/>
</dbReference>
<dbReference type="InterPro" id="IPR013083">
    <property type="entry name" value="Znf_RING/FYVE/PHD"/>
</dbReference>
<evidence type="ECO:0000256" key="5">
    <source>
        <dbReference type="ARBA" id="ARBA00022771"/>
    </source>
</evidence>
<dbReference type="PANTHER" id="PTHR22937:SF65">
    <property type="entry name" value="E3 UBIQUITIN-PROTEIN LIGASE ARK2C"/>
    <property type="match status" value="1"/>
</dbReference>
<evidence type="ECO:0000256" key="6">
    <source>
        <dbReference type="ARBA" id="ARBA00022786"/>
    </source>
</evidence>
<comment type="catalytic activity">
    <reaction evidence="1">
        <text>S-ubiquitinyl-[E2 ubiquitin-conjugating enzyme]-L-cysteine + [acceptor protein]-L-lysine = [E2 ubiquitin-conjugating enzyme]-L-cysteine + N(6)-ubiquitinyl-[acceptor protein]-L-lysine.</text>
        <dbReference type="EC" id="2.3.2.27"/>
    </reaction>
</comment>
<evidence type="ECO:0000256" key="3">
    <source>
        <dbReference type="ARBA" id="ARBA00022679"/>
    </source>
</evidence>
<evidence type="ECO:0000256" key="2">
    <source>
        <dbReference type="ARBA" id="ARBA00012483"/>
    </source>
</evidence>
<keyword evidence="4" id="KW-0479">Metal-binding</keyword>